<organism evidence="12 13">
    <name type="scientific">Saitoella complicata (strain BCRC 22490 / CBS 7301 / JCM 7358 / NBRC 10748 / NRRL Y-17804)</name>
    <dbReference type="NCBI Taxonomy" id="698492"/>
    <lineage>
        <taxon>Eukaryota</taxon>
        <taxon>Fungi</taxon>
        <taxon>Dikarya</taxon>
        <taxon>Ascomycota</taxon>
        <taxon>Taphrinomycotina</taxon>
        <taxon>Taphrinomycotina incertae sedis</taxon>
        <taxon>Saitoella</taxon>
    </lineage>
</organism>
<dbReference type="PANTHER" id="PTHR38663">
    <property type="match status" value="1"/>
</dbReference>
<accession>A0A0E9NKY8</accession>
<keyword evidence="8" id="KW-0560">Oxidoreductase</keyword>
<evidence type="ECO:0000256" key="8">
    <source>
        <dbReference type="ARBA" id="ARBA00023002"/>
    </source>
</evidence>
<gene>
    <name evidence="12" type="ORF">G7K_4666-t1</name>
</gene>
<evidence type="ECO:0000256" key="6">
    <source>
        <dbReference type="ARBA" id="ARBA00022827"/>
    </source>
</evidence>
<evidence type="ECO:0000256" key="3">
    <source>
        <dbReference type="ARBA" id="ARBA00007588"/>
    </source>
</evidence>
<name>A0A0E9NKY8_SAICN</name>
<dbReference type="Pfam" id="PF13434">
    <property type="entry name" value="Lys_Orn_oxgnase"/>
    <property type="match status" value="1"/>
</dbReference>
<dbReference type="Gene3D" id="3.50.50.60">
    <property type="entry name" value="FAD/NAD(P)-binding domain"/>
    <property type="match status" value="1"/>
</dbReference>
<evidence type="ECO:0000256" key="11">
    <source>
        <dbReference type="SAM" id="MobiDB-lite"/>
    </source>
</evidence>
<reference evidence="12 13" key="3">
    <citation type="journal article" date="2015" name="Genome Announc.">
        <title>Draft Genome Sequence of the Archiascomycetous Yeast Saitoella complicata.</title>
        <authorList>
            <person name="Yamauchi K."/>
            <person name="Kondo S."/>
            <person name="Hamamoto M."/>
            <person name="Takahashi Y."/>
            <person name="Ogura Y."/>
            <person name="Hayashi T."/>
            <person name="Nishida H."/>
        </authorList>
    </citation>
    <scope>NUCLEOTIDE SEQUENCE [LARGE SCALE GENOMIC DNA]</scope>
    <source>
        <strain evidence="12 13">NRRL Y-17804</strain>
    </source>
</reference>
<sequence length="557" mass="62232">MSTSHTTCEAVESENFYDLIIVGAGPHALAVAARLYEETPSSLYTDVEHQRLHWLRRYSSVPCRACAPPRVLVLDRLGGWMTQWDRQFKAYDIKHLRSPMFFHPDPRDLDSLVAYAETEGRQAELVEINGVVGKELSKHCRKCRQKSKGKTAITRRQSLGVAVNERSRQDYFTPSTRLFRDFCDDVISRYRLENLVQQGAVTEVQYGHVYIKSEDHLSHDAFTLTVEQTGQTVRFGSRALVLATGAGAIPSIPDVLTPTPKRSKTTKHMQHESNAPLPQHEGYCHSSALVTRPFPQNVRTLAIIGGGLTSAQIVNLALKHGVKKVFLLCRSHLKVKPFDVDLDWLGKYQNVQKMAFWQEDDPEARVKQIRGARNGGSITPPYHKILKEHVKRGKLEMLTETQIKAAAWDPEQKRWQLELTSKCALPNHSGNMSLQVDYIVSATGSTMSIEALPFLQNLQASHPVDVVCGFPHITDDLQWNEKVPLFVVGGYAALQLGPGAFNLAGSREAAERIANRLNVLWKESVLAGASADAGYRSAMEELVVGNRYAAFAEDIIV</sequence>
<dbReference type="RefSeq" id="XP_019025963.1">
    <property type="nucleotide sequence ID" value="XM_019169761.1"/>
</dbReference>
<dbReference type="PANTHER" id="PTHR38663:SF1">
    <property type="entry name" value="L-ORNITHINE N(5)-MONOOXYGENASE"/>
    <property type="match status" value="1"/>
</dbReference>
<dbReference type="GO" id="GO:0016491">
    <property type="term" value="F:oxidoreductase activity"/>
    <property type="evidence" value="ECO:0007669"/>
    <property type="project" value="UniProtKB-KW"/>
</dbReference>
<comment type="cofactor">
    <cofactor evidence="1">
        <name>FAD</name>
        <dbReference type="ChEBI" id="CHEBI:57692"/>
    </cofactor>
</comment>
<dbReference type="AlphaFoldDB" id="A0A0E9NKY8"/>
<evidence type="ECO:0000256" key="9">
    <source>
        <dbReference type="ARBA" id="ARBA00047598"/>
    </source>
</evidence>
<comment type="pathway">
    <text evidence="2">Siderophore biosynthesis.</text>
</comment>
<evidence type="ECO:0000256" key="2">
    <source>
        <dbReference type="ARBA" id="ARBA00004924"/>
    </source>
</evidence>
<dbReference type="Proteomes" id="UP000033140">
    <property type="component" value="Unassembled WGS sequence"/>
</dbReference>
<keyword evidence="13" id="KW-1185">Reference proteome</keyword>
<dbReference type="InterPro" id="IPR025700">
    <property type="entry name" value="Lys/Orn_oxygenase"/>
</dbReference>
<dbReference type="OrthoDB" id="76038at2759"/>
<comment type="catalytic activity">
    <reaction evidence="10">
        <text>L-ornithine + NADH + O2 = N(5)-hydroxy-L-ornithine + NAD(+) + H2O</text>
        <dbReference type="Rhea" id="RHEA:41512"/>
        <dbReference type="ChEBI" id="CHEBI:15377"/>
        <dbReference type="ChEBI" id="CHEBI:15379"/>
        <dbReference type="ChEBI" id="CHEBI:46911"/>
        <dbReference type="ChEBI" id="CHEBI:57540"/>
        <dbReference type="ChEBI" id="CHEBI:57945"/>
        <dbReference type="ChEBI" id="CHEBI:78275"/>
        <dbReference type="EC" id="1.14.13.196"/>
    </reaction>
</comment>
<evidence type="ECO:0000256" key="7">
    <source>
        <dbReference type="ARBA" id="ARBA00022857"/>
    </source>
</evidence>
<evidence type="ECO:0000256" key="1">
    <source>
        <dbReference type="ARBA" id="ARBA00001974"/>
    </source>
</evidence>
<dbReference type="EC" id="1.14.13.196" evidence="4"/>
<feature type="region of interest" description="Disordered" evidence="11">
    <location>
        <begin position="253"/>
        <end position="278"/>
    </location>
</feature>
<reference evidence="12 13" key="2">
    <citation type="journal article" date="2014" name="J. Gen. Appl. Microbiol.">
        <title>The early diverging ascomycetous budding yeast Saitoella complicata has three histone deacetylases belonging to the Clr6, Hos2, and Rpd3 lineages.</title>
        <authorList>
            <person name="Nishida H."/>
            <person name="Matsumoto T."/>
            <person name="Kondo S."/>
            <person name="Hamamoto M."/>
            <person name="Yoshikawa H."/>
        </authorList>
    </citation>
    <scope>NUCLEOTIDE SEQUENCE [LARGE SCALE GENOMIC DNA]</scope>
    <source>
        <strain evidence="12 13">NRRL Y-17804</strain>
    </source>
</reference>
<protein>
    <recommendedName>
        <fullName evidence="4">L-ornithine N(5)-monooxygenase [NAD(P)H]</fullName>
        <ecNumber evidence="4">1.14.13.196</ecNumber>
    </recommendedName>
</protein>
<dbReference type="SUPFAM" id="SSF51905">
    <property type="entry name" value="FAD/NAD(P)-binding domain"/>
    <property type="match status" value="1"/>
</dbReference>
<comment type="caution">
    <text evidence="12">The sequence shown here is derived from an EMBL/GenBank/DDBJ whole genome shotgun (WGS) entry which is preliminary data.</text>
</comment>
<evidence type="ECO:0000313" key="13">
    <source>
        <dbReference type="Proteomes" id="UP000033140"/>
    </source>
</evidence>
<dbReference type="OMA" id="KHGRKMN"/>
<keyword evidence="7" id="KW-0521">NADP</keyword>
<dbReference type="STRING" id="698492.A0A0E9NKY8"/>
<comment type="similarity">
    <text evidence="3">Belongs to the lysine N(6)-hydroxylase/L-ornithine N(5)-oxygenase family.</text>
</comment>
<comment type="catalytic activity">
    <reaction evidence="9">
        <text>L-ornithine + NADPH + O2 = N(5)-hydroxy-L-ornithine + NADP(+) + H2O</text>
        <dbReference type="Rhea" id="RHEA:41508"/>
        <dbReference type="ChEBI" id="CHEBI:15377"/>
        <dbReference type="ChEBI" id="CHEBI:15379"/>
        <dbReference type="ChEBI" id="CHEBI:46911"/>
        <dbReference type="ChEBI" id="CHEBI:57783"/>
        <dbReference type="ChEBI" id="CHEBI:58349"/>
        <dbReference type="ChEBI" id="CHEBI:78275"/>
        <dbReference type="EC" id="1.14.13.196"/>
    </reaction>
</comment>
<evidence type="ECO:0000256" key="4">
    <source>
        <dbReference type="ARBA" id="ARBA00012881"/>
    </source>
</evidence>
<proteinExistence type="inferred from homology"/>
<dbReference type="EMBL" id="BACD03000034">
    <property type="protein sequence ID" value="GAO50542.1"/>
    <property type="molecule type" value="Genomic_DNA"/>
</dbReference>
<evidence type="ECO:0000313" key="12">
    <source>
        <dbReference type="EMBL" id="GAO50542.1"/>
    </source>
</evidence>
<keyword evidence="6" id="KW-0274">FAD</keyword>
<evidence type="ECO:0000256" key="10">
    <source>
        <dbReference type="ARBA" id="ARBA00049248"/>
    </source>
</evidence>
<keyword evidence="5" id="KW-0285">Flavoprotein</keyword>
<evidence type="ECO:0000256" key="5">
    <source>
        <dbReference type="ARBA" id="ARBA00022630"/>
    </source>
</evidence>
<reference evidence="12 13" key="1">
    <citation type="journal article" date="2011" name="J. Gen. Appl. Microbiol.">
        <title>Draft genome sequencing of the enigmatic yeast Saitoella complicata.</title>
        <authorList>
            <person name="Nishida H."/>
            <person name="Hamamoto M."/>
            <person name="Sugiyama J."/>
        </authorList>
    </citation>
    <scope>NUCLEOTIDE SEQUENCE [LARGE SCALE GENOMIC DNA]</scope>
    <source>
        <strain evidence="12 13">NRRL Y-17804</strain>
    </source>
</reference>
<dbReference type="InterPro" id="IPR036188">
    <property type="entry name" value="FAD/NAD-bd_sf"/>
</dbReference>